<dbReference type="CDD" id="cd01651">
    <property type="entry name" value="RT_G2_intron"/>
    <property type="match status" value="1"/>
</dbReference>
<keyword evidence="4" id="KW-1185">Reference proteome</keyword>
<organism evidence="3 4">
    <name type="scientific">Roseofilum acuticapitatum BLCC-M154</name>
    <dbReference type="NCBI Taxonomy" id="3022444"/>
    <lineage>
        <taxon>Bacteria</taxon>
        <taxon>Bacillati</taxon>
        <taxon>Cyanobacteriota</taxon>
        <taxon>Cyanophyceae</taxon>
        <taxon>Desertifilales</taxon>
        <taxon>Desertifilaceae</taxon>
        <taxon>Roseofilum</taxon>
        <taxon>Roseofilum acuticapitatum</taxon>
    </lineage>
</organism>
<evidence type="ECO:0000259" key="2">
    <source>
        <dbReference type="PROSITE" id="PS50878"/>
    </source>
</evidence>
<dbReference type="RefSeq" id="WP_283752703.1">
    <property type="nucleotide sequence ID" value="NZ_JAQOSP010000039.1"/>
</dbReference>
<feature type="domain" description="Reverse transcriptase" evidence="2">
    <location>
        <begin position="17"/>
        <end position="289"/>
    </location>
</feature>
<accession>A0ABT7APY6</accession>
<protein>
    <submittedName>
        <fullName evidence="3">Reverse transcriptase domain-containing protein</fullName>
    </submittedName>
</protein>
<feature type="region of interest" description="Disordered" evidence="1">
    <location>
        <begin position="296"/>
        <end position="331"/>
    </location>
</feature>
<dbReference type="InterPro" id="IPR043128">
    <property type="entry name" value="Rev_trsase/Diguanyl_cyclase"/>
</dbReference>
<dbReference type="PANTHER" id="PTHR34047:SF8">
    <property type="entry name" value="PROTEIN YKFC"/>
    <property type="match status" value="1"/>
</dbReference>
<keyword evidence="3" id="KW-0808">Transferase</keyword>
<dbReference type="InterPro" id="IPR043502">
    <property type="entry name" value="DNA/RNA_pol_sf"/>
</dbReference>
<comment type="caution">
    <text evidence="3">The sequence shown here is derived from an EMBL/GenBank/DDBJ whole genome shotgun (WGS) entry which is preliminary data.</text>
</comment>
<proteinExistence type="predicted"/>
<dbReference type="InterPro" id="IPR000477">
    <property type="entry name" value="RT_dom"/>
</dbReference>
<dbReference type="GO" id="GO:0003964">
    <property type="term" value="F:RNA-directed DNA polymerase activity"/>
    <property type="evidence" value="ECO:0007669"/>
    <property type="project" value="UniProtKB-KW"/>
</dbReference>
<keyword evidence="3" id="KW-0695">RNA-directed DNA polymerase</keyword>
<dbReference type="EMBL" id="JAQOSP010000039">
    <property type="protein sequence ID" value="MDJ1168939.1"/>
    <property type="molecule type" value="Genomic_DNA"/>
</dbReference>
<dbReference type="Pfam" id="PF00078">
    <property type="entry name" value="RVT_1"/>
    <property type="match status" value="1"/>
</dbReference>
<dbReference type="Proteomes" id="UP001235303">
    <property type="component" value="Unassembled WGS sequence"/>
</dbReference>
<evidence type="ECO:0000313" key="3">
    <source>
        <dbReference type="EMBL" id="MDJ1168939.1"/>
    </source>
</evidence>
<dbReference type="Gene3D" id="3.30.70.270">
    <property type="match status" value="1"/>
</dbReference>
<sequence length="331" mass="37707">MTIPYSPFPIPYSPFMSITEDFLRPENFRQAWEKVAKKQGSAGVDGETIPKFRRRARANLTQLRESVANSTYQPSPYQQVLIPKGGGESREIGVPTVRDRIVGQALLNVLQPLLDDIFSPASFAYRPNLSYLNAVDKVACWRDLGYTWVLDADIARYFNSIDQQRLLQELRKHIDNSGVLCLIKSLISVGVSTPEGIVNRDRGIPQGAVISPLLANLYLHEFDCRFSASEIRLVRYADDFVILAATRDRIVTTLSEVQQYLAEIGLELHPKKTQITNFNRGFRFLGHGFLENAIFPADPPKEKEEKKSPRPSRNSQKKKRSTRRNQPWKIF</sequence>
<name>A0ABT7APY6_9CYAN</name>
<dbReference type="InterPro" id="IPR051083">
    <property type="entry name" value="GrpII_Intron_Splice-Mob/Def"/>
</dbReference>
<dbReference type="PANTHER" id="PTHR34047">
    <property type="entry name" value="NUCLEAR INTRON MATURASE 1, MITOCHONDRIAL-RELATED"/>
    <property type="match status" value="1"/>
</dbReference>
<dbReference type="PROSITE" id="PS50878">
    <property type="entry name" value="RT_POL"/>
    <property type="match status" value="1"/>
</dbReference>
<evidence type="ECO:0000256" key="1">
    <source>
        <dbReference type="SAM" id="MobiDB-lite"/>
    </source>
</evidence>
<evidence type="ECO:0000313" key="4">
    <source>
        <dbReference type="Proteomes" id="UP001235303"/>
    </source>
</evidence>
<dbReference type="SUPFAM" id="SSF56672">
    <property type="entry name" value="DNA/RNA polymerases"/>
    <property type="match status" value="1"/>
</dbReference>
<feature type="compositionally biased region" description="Basic and acidic residues" evidence="1">
    <location>
        <begin position="299"/>
        <end position="308"/>
    </location>
</feature>
<reference evidence="3 4" key="1">
    <citation type="submission" date="2023-01" db="EMBL/GenBank/DDBJ databases">
        <title>Novel diversity within Roseofilum (Cyanobacteria; Desertifilaceae) from marine benthic mats with descriptions of four novel species.</title>
        <authorList>
            <person name="Wang Y."/>
            <person name="Berthold D.E."/>
            <person name="Hu J."/>
            <person name="Lefler F.W."/>
            <person name="Laughinghouse H.D. IV."/>
        </authorList>
    </citation>
    <scope>NUCLEOTIDE SEQUENCE [LARGE SCALE GENOMIC DNA]</scope>
    <source>
        <strain evidence="3 4">BLCC-M154</strain>
    </source>
</reference>
<keyword evidence="3" id="KW-0548">Nucleotidyltransferase</keyword>
<gene>
    <name evidence="3" type="ORF">PMG71_05825</name>
</gene>